<feature type="transmembrane region" description="Helical" evidence="7">
    <location>
        <begin position="384"/>
        <end position="404"/>
    </location>
</feature>
<dbReference type="CDD" id="cd17323">
    <property type="entry name" value="MFS_Tpo1_MDR_like"/>
    <property type="match status" value="1"/>
</dbReference>
<dbReference type="GO" id="GO:0140115">
    <property type="term" value="P:export across plasma membrane"/>
    <property type="evidence" value="ECO:0007669"/>
    <property type="project" value="UniProtKB-ARBA"/>
</dbReference>
<dbReference type="GO" id="GO:0015137">
    <property type="term" value="F:citrate transmembrane transporter activity"/>
    <property type="evidence" value="ECO:0007669"/>
    <property type="project" value="UniProtKB-ARBA"/>
</dbReference>
<keyword evidence="10" id="KW-1185">Reference proteome</keyword>
<proteinExistence type="predicted"/>
<sequence length="512" mass="55979">MSQNISSTRHSIDSVTPQLDNVAQAEKGEKASSLVNVDDDQRDEEPYSIYSKPYRIVIAAIAAFAGLLSPLSSSTYFPALTVIQQDFNTTAELVNLTVTTYMILQGLAPTLWGSLADVWGRRPVYLSTVLVNIGACIGLALAPTYSVLLGLRFLQAFGSSSVIALGAGVIGDITTPAERGSFYGLYNCGQQLGPALGPVLGGIITQELSWRWIFWILLIYGTALFLVLLVFLPETLRPLVGNGSIYANPTPAQWLKRHLGKHTGPVASRERFRKFPNFLMPLVYLLEPDVAAALVFKGLHYAIYYAYLTSTPSLFQQIYGLSELQIGLCFVALAVGCIIGSLVQGRILDRDFRITARKHGFAGMKKGEKLPLDFPIHKARLRSIWIHAILMQGVTISYGWTIYAEAHLAVPLVLQFIYGYSVTSMFNVVMTLLVDMYPGKGASITATNNIVRCLLSAVATVVIEPGIQGIGVGWMFTVLGVILVLSNLTLVYLLVSGPASRARREQRQENHT</sequence>
<evidence type="ECO:0000256" key="7">
    <source>
        <dbReference type="SAM" id="Phobius"/>
    </source>
</evidence>
<dbReference type="Gene3D" id="1.20.1250.20">
    <property type="entry name" value="MFS general substrate transporter like domains"/>
    <property type="match status" value="1"/>
</dbReference>
<protein>
    <submittedName>
        <fullName evidence="9">Major facilitator superfamily domain-containing protein</fullName>
    </submittedName>
</protein>
<keyword evidence="5 7" id="KW-0472">Membrane</keyword>
<comment type="caution">
    <text evidence="9">The sequence shown here is derived from an EMBL/GenBank/DDBJ whole genome shotgun (WGS) entry which is preliminary data.</text>
</comment>
<feature type="transmembrane region" description="Helical" evidence="7">
    <location>
        <begin position="278"/>
        <end position="304"/>
    </location>
</feature>
<dbReference type="InterPro" id="IPR020846">
    <property type="entry name" value="MFS_dom"/>
</dbReference>
<comment type="subcellular location">
    <subcellularLocation>
        <location evidence="1">Membrane</location>
        <topology evidence="1">Multi-pass membrane protein</topology>
    </subcellularLocation>
</comment>
<dbReference type="OMA" id="AYCCTFL"/>
<keyword evidence="6" id="KW-0325">Glycoprotein</keyword>
<dbReference type="STRING" id="13706.A0A1X2H8D3"/>
<dbReference type="OrthoDB" id="440553at2759"/>
<gene>
    <name evidence="9" type="ORF">BCR43DRAFT_476721</name>
</gene>
<dbReference type="Proteomes" id="UP000242180">
    <property type="component" value="Unassembled WGS sequence"/>
</dbReference>
<keyword evidence="3 7" id="KW-0812">Transmembrane</keyword>
<feature type="domain" description="Major facilitator superfamily (MFS) profile" evidence="8">
    <location>
        <begin position="58"/>
        <end position="498"/>
    </location>
</feature>
<dbReference type="PROSITE" id="PS50850">
    <property type="entry name" value="MFS"/>
    <property type="match status" value="1"/>
</dbReference>
<feature type="transmembrane region" description="Helical" evidence="7">
    <location>
        <begin position="212"/>
        <end position="232"/>
    </location>
</feature>
<accession>A0A1X2H8D3</accession>
<dbReference type="Pfam" id="PF07690">
    <property type="entry name" value="MFS_1"/>
    <property type="match status" value="1"/>
</dbReference>
<feature type="transmembrane region" description="Helical" evidence="7">
    <location>
        <begin position="93"/>
        <end position="112"/>
    </location>
</feature>
<evidence type="ECO:0000256" key="1">
    <source>
        <dbReference type="ARBA" id="ARBA00004141"/>
    </source>
</evidence>
<dbReference type="InterPro" id="IPR036259">
    <property type="entry name" value="MFS_trans_sf"/>
</dbReference>
<dbReference type="InterPro" id="IPR011701">
    <property type="entry name" value="MFS"/>
</dbReference>
<feature type="transmembrane region" description="Helical" evidence="7">
    <location>
        <begin position="324"/>
        <end position="343"/>
    </location>
</feature>
<dbReference type="FunFam" id="1.20.1720.10:FF:000009">
    <property type="entry name" value="MFS multidrug transporter"/>
    <property type="match status" value="1"/>
</dbReference>
<evidence type="ECO:0000256" key="4">
    <source>
        <dbReference type="ARBA" id="ARBA00022989"/>
    </source>
</evidence>
<keyword evidence="4 7" id="KW-1133">Transmembrane helix</keyword>
<dbReference type="PANTHER" id="PTHR23502">
    <property type="entry name" value="MAJOR FACILITATOR SUPERFAMILY"/>
    <property type="match status" value="1"/>
</dbReference>
<evidence type="ECO:0000256" key="5">
    <source>
        <dbReference type="ARBA" id="ARBA00023136"/>
    </source>
</evidence>
<feature type="transmembrane region" description="Helical" evidence="7">
    <location>
        <begin position="124"/>
        <end position="145"/>
    </location>
</feature>
<dbReference type="InParanoid" id="A0A1X2H8D3"/>
<evidence type="ECO:0000256" key="3">
    <source>
        <dbReference type="ARBA" id="ARBA00022692"/>
    </source>
</evidence>
<evidence type="ECO:0000313" key="10">
    <source>
        <dbReference type="Proteomes" id="UP000242180"/>
    </source>
</evidence>
<feature type="transmembrane region" description="Helical" evidence="7">
    <location>
        <begin position="416"/>
        <end position="437"/>
    </location>
</feature>
<dbReference type="GO" id="GO:0005886">
    <property type="term" value="C:plasma membrane"/>
    <property type="evidence" value="ECO:0007669"/>
    <property type="project" value="TreeGrafter"/>
</dbReference>
<dbReference type="PANTHER" id="PTHR23502:SF51">
    <property type="entry name" value="QUINIDINE RESISTANCE PROTEIN 1-RELATED"/>
    <property type="match status" value="1"/>
</dbReference>
<evidence type="ECO:0000313" key="9">
    <source>
        <dbReference type="EMBL" id="ORY94826.1"/>
    </source>
</evidence>
<name>A0A1X2H8D3_SYNRA</name>
<feature type="transmembrane region" description="Helical" evidence="7">
    <location>
        <begin position="473"/>
        <end position="495"/>
    </location>
</feature>
<feature type="transmembrane region" description="Helical" evidence="7">
    <location>
        <begin position="449"/>
        <end position="467"/>
    </location>
</feature>
<evidence type="ECO:0000256" key="2">
    <source>
        <dbReference type="ARBA" id="ARBA00022448"/>
    </source>
</evidence>
<dbReference type="EMBL" id="MCGN01000007">
    <property type="protein sequence ID" value="ORY94826.1"/>
    <property type="molecule type" value="Genomic_DNA"/>
</dbReference>
<evidence type="ECO:0000259" key="8">
    <source>
        <dbReference type="PROSITE" id="PS50850"/>
    </source>
</evidence>
<keyword evidence="2" id="KW-0813">Transport</keyword>
<dbReference type="FunFam" id="1.20.1250.20:FF:000172">
    <property type="entry name" value="MFS multidrug resistance transporter"/>
    <property type="match status" value="1"/>
</dbReference>
<reference evidence="9 10" key="1">
    <citation type="submission" date="2016-07" db="EMBL/GenBank/DDBJ databases">
        <title>Pervasive Adenine N6-methylation of Active Genes in Fungi.</title>
        <authorList>
            <consortium name="DOE Joint Genome Institute"/>
            <person name="Mondo S.J."/>
            <person name="Dannebaum R.O."/>
            <person name="Kuo R.C."/>
            <person name="Labutti K."/>
            <person name="Haridas S."/>
            <person name="Kuo A."/>
            <person name="Salamov A."/>
            <person name="Ahrendt S.R."/>
            <person name="Lipzen A."/>
            <person name="Sullivan W."/>
            <person name="Andreopoulos W.B."/>
            <person name="Clum A."/>
            <person name="Lindquist E."/>
            <person name="Daum C."/>
            <person name="Ramamoorthy G.K."/>
            <person name="Gryganskyi A."/>
            <person name="Culley D."/>
            <person name="Magnuson J.K."/>
            <person name="James T.Y."/>
            <person name="O'Malley M.A."/>
            <person name="Stajich J.E."/>
            <person name="Spatafora J.W."/>
            <person name="Visel A."/>
            <person name="Grigoriev I.V."/>
        </authorList>
    </citation>
    <scope>NUCLEOTIDE SEQUENCE [LARGE SCALE GENOMIC DNA]</scope>
    <source>
        <strain evidence="9 10">NRRL 2496</strain>
    </source>
</reference>
<dbReference type="SUPFAM" id="SSF103473">
    <property type="entry name" value="MFS general substrate transporter"/>
    <property type="match status" value="1"/>
</dbReference>
<evidence type="ECO:0000256" key="6">
    <source>
        <dbReference type="ARBA" id="ARBA00023180"/>
    </source>
</evidence>
<feature type="transmembrane region" description="Helical" evidence="7">
    <location>
        <begin position="54"/>
        <end position="73"/>
    </location>
</feature>
<dbReference type="AlphaFoldDB" id="A0A1X2H8D3"/>
<organism evidence="9 10">
    <name type="scientific">Syncephalastrum racemosum</name>
    <name type="common">Filamentous fungus</name>
    <dbReference type="NCBI Taxonomy" id="13706"/>
    <lineage>
        <taxon>Eukaryota</taxon>
        <taxon>Fungi</taxon>
        <taxon>Fungi incertae sedis</taxon>
        <taxon>Mucoromycota</taxon>
        <taxon>Mucoromycotina</taxon>
        <taxon>Mucoromycetes</taxon>
        <taxon>Mucorales</taxon>
        <taxon>Syncephalastraceae</taxon>
        <taxon>Syncephalastrum</taxon>
    </lineage>
</organism>